<feature type="signal peptide" evidence="1">
    <location>
        <begin position="1"/>
        <end position="21"/>
    </location>
</feature>
<name>A0A241Q1N2_FUSNP</name>
<gene>
    <name evidence="3" type="ORF">CBG61_07050</name>
</gene>
<dbReference type="Proteomes" id="UP000197638">
    <property type="component" value="Chromosome"/>
</dbReference>
<feature type="domain" description="DUF5105" evidence="2">
    <location>
        <begin position="39"/>
        <end position="178"/>
    </location>
</feature>
<evidence type="ECO:0000256" key="1">
    <source>
        <dbReference type="SAM" id="SignalP"/>
    </source>
</evidence>
<proteinExistence type="predicted"/>
<evidence type="ECO:0000259" key="2">
    <source>
        <dbReference type="Pfam" id="PF17118"/>
    </source>
</evidence>
<reference evidence="3 4" key="1">
    <citation type="submission" date="2017-06" db="EMBL/GenBank/DDBJ databases">
        <title>Genome sequencing of Fusobacterium nucleatum subsp. polymorphum KCOM 1275 (=ChDC F310).</title>
        <authorList>
            <person name="Kook J.-K."/>
            <person name="Park S.-N."/>
            <person name="Lim Y.K."/>
            <person name="Roh H."/>
        </authorList>
    </citation>
    <scope>NUCLEOTIDE SEQUENCE [LARGE SCALE GENOMIC DNA]</scope>
    <source>
        <strain evidence="3 4">KCOM 1275</strain>
    </source>
</reference>
<dbReference type="AlphaFoldDB" id="A0A241Q1N2"/>
<accession>A0A241Q1N2</accession>
<dbReference type="PROSITE" id="PS51257">
    <property type="entry name" value="PROKAR_LIPOPROTEIN"/>
    <property type="match status" value="1"/>
</dbReference>
<evidence type="ECO:0000313" key="3">
    <source>
        <dbReference type="EMBL" id="ASG28701.1"/>
    </source>
</evidence>
<protein>
    <submittedName>
        <fullName evidence="3">DUF5105 domain-containing protein</fullName>
    </submittedName>
</protein>
<dbReference type="EMBL" id="CP022123">
    <property type="protein sequence ID" value="ASG28701.1"/>
    <property type="molecule type" value="Genomic_DNA"/>
</dbReference>
<sequence length="197" mass="22829">MKKILKTLLFSFMLISSFMLVSCGEKKEELTGLHKEFDIIFNEVKEEGVSEFNANKEEIAKEAKNSTRNEKEEKAMLNTYEIMFEAFKGSTYSVENINDMGDKAELQIKVKTVDFIKLTEELLENYKSKNNVSEEEFLMESMEEMLKKVKKGKAPMIEQEITVQMFKENDKWGINDNTKNVLMGKMFGSQKGTLFSF</sequence>
<organism evidence="3 4">
    <name type="scientific">Fusobacterium nucleatum subsp. polymorphum</name>
    <name type="common">Fusobacterium polymorphum</name>
    <dbReference type="NCBI Taxonomy" id="76857"/>
    <lineage>
        <taxon>Bacteria</taxon>
        <taxon>Fusobacteriati</taxon>
        <taxon>Fusobacteriota</taxon>
        <taxon>Fusobacteriia</taxon>
        <taxon>Fusobacteriales</taxon>
        <taxon>Fusobacteriaceae</taxon>
        <taxon>Fusobacterium</taxon>
    </lineage>
</organism>
<feature type="chain" id="PRO_5013054483" evidence="1">
    <location>
        <begin position="22"/>
        <end position="197"/>
    </location>
</feature>
<dbReference type="RefSeq" id="WP_088765122.1">
    <property type="nucleotide sequence ID" value="NZ_CP022123.1"/>
</dbReference>
<dbReference type="InterPro" id="IPR031343">
    <property type="entry name" value="DUF5105"/>
</dbReference>
<keyword evidence="1" id="KW-0732">Signal</keyword>
<evidence type="ECO:0000313" key="4">
    <source>
        <dbReference type="Proteomes" id="UP000197638"/>
    </source>
</evidence>
<dbReference type="Pfam" id="PF17118">
    <property type="entry name" value="DUF5105"/>
    <property type="match status" value="1"/>
</dbReference>